<comment type="caution">
    <text evidence="8">The sequence shown here is derived from an EMBL/GenBank/DDBJ whole genome shotgun (WGS) entry which is preliminary data.</text>
</comment>
<comment type="subcellular location">
    <subcellularLocation>
        <location evidence="1">Secreted</location>
    </subcellularLocation>
</comment>
<dbReference type="PROSITE" id="PS00682">
    <property type="entry name" value="ZP_1"/>
    <property type="match status" value="1"/>
</dbReference>
<dbReference type="PROSITE" id="PS51034">
    <property type="entry name" value="ZP_2"/>
    <property type="match status" value="1"/>
</dbReference>
<dbReference type="CDD" id="cd19941">
    <property type="entry name" value="TIL"/>
    <property type="match status" value="1"/>
</dbReference>
<dbReference type="Pfam" id="PF12714">
    <property type="entry name" value="TILa"/>
    <property type="match status" value="1"/>
</dbReference>
<evidence type="ECO:0000256" key="4">
    <source>
        <dbReference type="ARBA" id="ARBA00023180"/>
    </source>
</evidence>
<dbReference type="GO" id="GO:0005615">
    <property type="term" value="C:extracellular space"/>
    <property type="evidence" value="ECO:0007669"/>
    <property type="project" value="TreeGrafter"/>
</dbReference>
<dbReference type="Gene3D" id="2.60.40.3210">
    <property type="entry name" value="Zona pellucida, ZP-N domain"/>
    <property type="match status" value="1"/>
</dbReference>
<dbReference type="Proteomes" id="UP001066276">
    <property type="component" value="Chromosome 7"/>
</dbReference>
<dbReference type="InterPro" id="IPR025615">
    <property type="entry name" value="TILa_dom"/>
</dbReference>
<feature type="domain" description="VWFD" evidence="7">
    <location>
        <begin position="79"/>
        <end position="258"/>
    </location>
</feature>
<protein>
    <submittedName>
        <fullName evidence="8">Uncharacterized protein</fullName>
    </submittedName>
</protein>
<keyword evidence="4" id="KW-0325">Glycoprotein</keyword>
<feature type="domain" description="ZP" evidence="6">
    <location>
        <begin position="774"/>
        <end position="1032"/>
    </location>
</feature>
<dbReference type="InterPro" id="IPR036084">
    <property type="entry name" value="Ser_inhib-like_sf"/>
</dbReference>
<evidence type="ECO:0000259" key="7">
    <source>
        <dbReference type="PROSITE" id="PS51233"/>
    </source>
</evidence>
<dbReference type="Pfam" id="PF00094">
    <property type="entry name" value="VWD"/>
    <property type="match status" value="2"/>
</dbReference>
<evidence type="ECO:0000259" key="6">
    <source>
        <dbReference type="PROSITE" id="PS51034"/>
    </source>
</evidence>
<dbReference type="InterPro" id="IPR001507">
    <property type="entry name" value="ZP_dom"/>
</dbReference>
<name>A0AAV7Q053_PLEWA</name>
<dbReference type="PANTHER" id="PTHR11339">
    <property type="entry name" value="EXTRACELLULAR MATRIX GLYCOPROTEIN RELATED"/>
    <property type="match status" value="1"/>
</dbReference>
<keyword evidence="3" id="KW-1015">Disulfide bond</keyword>
<evidence type="ECO:0000313" key="9">
    <source>
        <dbReference type="Proteomes" id="UP001066276"/>
    </source>
</evidence>
<dbReference type="FunFam" id="2.10.25.10:FF:000055">
    <property type="entry name" value="alpha-tectorin isoform X1"/>
    <property type="match status" value="1"/>
</dbReference>
<dbReference type="InterPro" id="IPR001846">
    <property type="entry name" value="VWF_type-D"/>
</dbReference>
<organism evidence="8 9">
    <name type="scientific">Pleurodeles waltl</name>
    <name type="common">Iberian ribbed newt</name>
    <dbReference type="NCBI Taxonomy" id="8319"/>
    <lineage>
        <taxon>Eukaryota</taxon>
        <taxon>Metazoa</taxon>
        <taxon>Chordata</taxon>
        <taxon>Craniata</taxon>
        <taxon>Vertebrata</taxon>
        <taxon>Euteleostomi</taxon>
        <taxon>Amphibia</taxon>
        <taxon>Batrachia</taxon>
        <taxon>Caudata</taxon>
        <taxon>Salamandroidea</taxon>
        <taxon>Salamandridae</taxon>
        <taxon>Pleurodelinae</taxon>
        <taxon>Pleurodeles</taxon>
    </lineage>
</organism>
<dbReference type="InterPro" id="IPR017977">
    <property type="entry name" value="ZP_dom_CS"/>
</dbReference>
<dbReference type="InterPro" id="IPR002919">
    <property type="entry name" value="TIL_dom"/>
</dbReference>
<evidence type="ECO:0000256" key="3">
    <source>
        <dbReference type="ARBA" id="ARBA00023157"/>
    </source>
</evidence>
<keyword evidence="9" id="KW-1185">Reference proteome</keyword>
<dbReference type="Pfam" id="PF08742">
    <property type="entry name" value="C8"/>
    <property type="match status" value="2"/>
</dbReference>
<dbReference type="Gene3D" id="2.10.25.10">
    <property type="entry name" value="Laminin"/>
    <property type="match status" value="1"/>
</dbReference>
<evidence type="ECO:0000313" key="8">
    <source>
        <dbReference type="EMBL" id="KAJ1132108.1"/>
    </source>
</evidence>
<dbReference type="InterPro" id="IPR042235">
    <property type="entry name" value="ZP-C_dom"/>
</dbReference>
<keyword evidence="2" id="KW-0964">Secreted</keyword>
<dbReference type="GO" id="GO:0031012">
    <property type="term" value="C:extracellular matrix"/>
    <property type="evidence" value="ECO:0007669"/>
    <property type="project" value="TreeGrafter"/>
</dbReference>
<reference evidence="8" key="1">
    <citation type="journal article" date="2022" name="bioRxiv">
        <title>Sequencing and chromosome-scale assembly of the giantPleurodeles waltlgenome.</title>
        <authorList>
            <person name="Brown T."/>
            <person name="Elewa A."/>
            <person name="Iarovenko S."/>
            <person name="Subramanian E."/>
            <person name="Araus A.J."/>
            <person name="Petzold A."/>
            <person name="Susuki M."/>
            <person name="Suzuki K.-i.T."/>
            <person name="Hayashi T."/>
            <person name="Toyoda A."/>
            <person name="Oliveira C."/>
            <person name="Osipova E."/>
            <person name="Leigh N.D."/>
            <person name="Simon A."/>
            <person name="Yun M.H."/>
        </authorList>
    </citation>
    <scope>NUCLEOTIDE SEQUENCE</scope>
    <source>
        <strain evidence="8">20211129_DDA</strain>
        <tissue evidence="8">Liver</tissue>
    </source>
</reference>
<dbReference type="InterPro" id="IPR014853">
    <property type="entry name" value="VWF/SSPO/ZAN-like_Cys-rich_dom"/>
</dbReference>
<evidence type="ECO:0000256" key="2">
    <source>
        <dbReference type="ARBA" id="ARBA00022525"/>
    </source>
</evidence>
<dbReference type="SMART" id="SM00832">
    <property type="entry name" value="C8"/>
    <property type="match status" value="2"/>
</dbReference>
<dbReference type="InterPro" id="IPR055355">
    <property type="entry name" value="ZP-C"/>
</dbReference>
<feature type="domain" description="VWFD" evidence="7">
    <location>
        <begin position="464"/>
        <end position="643"/>
    </location>
</feature>
<evidence type="ECO:0000256" key="5">
    <source>
        <dbReference type="SAM" id="MobiDB-lite"/>
    </source>
</evidence>
<dbReference type="AlphaFoldDB" id="A0AAV7Q053"/>
<sequence length="1116" mass="121818">MTTTTEAATITTPRTTTAVEVTSVTTQRASTTTEAVPFTFTTVTEPATTPTVTTTTKAASVTTPTAMTSPTTEASITDGVCRVSGYQHYTSFDGRRFEFQGTCKYVMTEIPGASGAPPALRVEVKNENWKGLRVAMTTEVIVSLNETQIHLQSGRRGHIKVNGVTVNLPVNLHEGRIVVFRKGAYSILKTSFGLTVNYDMVHNVFVTLPSRYQGQTCGLCGNFNAEPSDDFTIRNGSVVNSAFFFGKSWMSEESPGCNHGCSDNCTVVENTEDIMANSSCKIMQDPRGPFSACHLHVDPTPYIADCVYESSLTRGDTIVLCQSIEAYVTSCQKAGVDIQNWRNSSFCATQCPMNSHYELCSGERCQDTCAAALVQAHCGPTCLEGCFCDQGYLRSGDTCVKAEQCGCVHDGRYYNVGEHVWLSNCSQKCSCSSPGNFQCAMSSCSADQKCVVKGGRLACQDHLSICTVTGDPHYFTFDGAEASFQGACAYEVSQTSESSNFSFRVIAENRHRGNKKVSFVSRVDIRLSLNGISKRIIVGQSRSVQVDGVLTRLPANIGSLATITYKGRVVLVKTTQNMEVQYDGVSTLLIRAGSEYQNKLTGVCGNFNGKPDDDKLLPNGTKAKNDQEFGNSWKSDTSTTGCKDMVQTPNWLPEDAGHEVKKICGIITNHTGPFEDCHWYEDPEPFYSACLYDLTLYGKDNVMVYSAIGSYEQVCKAHGVTIHTWCPEGYCCLLDSCDILACSDDEWCGEADEKYTCNKYETHNRQDLYDFNLICEGSKSCLSFSRSLLSANGIPAESLHLADASCVGTLEDDRIVFPFGNISQSCGSQLKVNSTHAVYSNAIEGHYIQQKGPIILQDKLIHIDFSCAYPLSINLSFLWAIHVVPSVVNMSLPNGQGHLEASLILYKDSNYSQLIPVCPVILTISERVYISIEVTDVDTTQFVLQLRSCWATPTIDPSSTVRWDLIRNECPVSNNGSVSLEGHNLPTIKRFSFSAFEFIGDSHMIYIHCQVNLCNIQTSVCSTMCSSRSARAAQASPVAQGSLISTGPFVYGSGAMSDTPAYVESPSNNKNNNSNNNDDELHEILTLQALLSGSHHSAATCLPLLLLLCWLVIVMS</sequence>
<dbReference type="EMBL" id="JANPWB010000011">
    <property type="protein sequence ID" value="KAJ1132108.1"/>
    <property type="molecule type" value="Genomic_DNA"/>
</dbReference>
<evidence type="ECO:0000256" key="1">
    <source>
        <dbReference type="ARBA" id="ARBA00004613"/>
    </source>
</evidence>
<dbReference type="Pfam" id="PF01826">
    <property type="entry name" value="TIL"/>
    <property type="match status" value="1"/>
</dbReference>
<gene>
    <name evidence="8" type="ORF">NDU88_010437</name>
</gene>
<feature type="region of interest" description="Disordered" evidence="5">
    <location>
        <begin position="615"/>
        <end position="636"/>
    </location>
</feature>
<proteinExistence type="predicted"/>
<dbReference type="SMART" id="SM00241">
    <property type="entry name" value="ZP"/>
    <property type="match status" value="1"/>
</dbReference>
<accession>A0AAV7Q053</accession>
<dbReference type="Pfam" id="PF00100">
    <property type="entry name" value="Zona_pellucida"/>
    <property type="match status" value="1"/>
</dbReference>
<dbReference type="PANTHER" id="PTHR11339:SF413">
    <property type="entry name" value="TECTORIN ALPHA"/>
    <property type="match status" value="1"/>
</dbReference>
<dbReference type="SUPFAM" id="SSF57567">
    <property type="entry name" value="Serine protease inhibitors"/>
    <property type="match status" value="1"/>
</dbReference>
<dbReference type="InterPro" id="IPR050780">
    <property type="entry name" value="Mucin_vWF_Thrombospondin_sf"/>
</dbReference>
<dbReference type="Gene3D" id="2.60.40.4100">
    <property type="entry name" value="Zona pellucida, ZP-C domain"/>
    <property type="match status" value="1"/>
</dbReference>
<dbReference type="SMART" id="SM00216">
    <property type="entry name" value="VWD"/>
    <property type="match status" value="2"/>
</dbReference>
<dbReference type="PROSITE" id="PS51233">
    <property type="entry name" value="VWFD"/>
    <property type="match status" value="2"/>
</dbReference>